<evidence type="ECO:0000256" key="1">
    <source>
        <dbReference type="ARBA" id="ARBA00004651"/>
    </source>
</evidence>
<dbReference type="Pfam" id="PF02028">
    <property type="entry name" value="BCCT"/>
    <property type="match status" value="1"/>
</dbReference>
<evidence type="ECO:0000256" key="6">
    <source>
        <dbReference type="ARBA" id="ARBA00023136"/>
    </source>
</evidence>
<feature type="transmembrane region" description="Helical" evidence="7">
    <location>
        <begin position="357"/>
        <end position="374"/>
    </location>
</feature>
<feature type="transmembrane region" description="Helical" evidence="7">
    <location>
        <begin position="20"/>
        <end position="37"/>
    </location>
</feature>
<dbReference type="Proteomes" id="UP001597092">
    <property type="component" value="Unassembled WGS sequence"/>
</dbReference>
<accession>A0ABD6DSY1</accession>
<dbReference type="InterPro" id="IPR018093">
    <property type="entry name" value="BCCT_CS"/>
</dbReference>
<feature type="transmembrane region" description="Helical" evidence="7">
    <location>
        <begin position="99"/>
        <end position="116"/>
    </location>
</feature>
<evidence type="ECO:0000256" key="3">
    <source>
        <dbReference type="ARBA" id="ARBA00022475"/>
    </source>
</evidence>
<evidence type="ECO:0000256" key="2">
    <source>
        <dbReference type="ARBA" id="ARBA00022448"/>
    </source>
</evidence>
<feature type="transmembrane region" description="Helical" evidence="7">
    <location>
        <begin position="458"/>
        <end position="477"/>
    </location>
</feature>
<dbReference type="GO" id="GO:0005886">
    <property type="term" value="C:plasma membrane"/>
    <property type="evidence" value="ECO:0007669"/>
    <property type="project" value="UniProtKB-SubCell"/>
</dbReference>
<keyword evidence="4 7" id="KW-0812">Transmembrane</keyword>
<feature type="transmembrane region" description="Helical" evidence="7">
    <location>
        <begin position="154"/>
        <end position="172"/>
    </location>
</feature>
<feature type="transmembrane region" description="Helical" evidence="7">
    <location>
        <begin position="239"/>
        <end position="260"/>
    </location>
</feature>
<feature type="transmembrane region" description="Helical" evidence="7">
    <location>
        <begin position="323"/>
        <end position="345"/>
    </location>
</feature>
<evidence type="ECO:0000256" key="7">
    <source>
        <dbReference type="SAM" id="Phobius"/>
    </source>
</evidence>
<dbReference type="RefSeq" id="WP_256308229.1">
    <property type="nucleotide sequence ID" value="NZ_JANHAW010000002.1"/>
</dbReference>
<name>A0ABD6DSY1_9EURY</name>
<keyword evidence="5 7" id="KW-1133">Transmembrane helix</keyword>
<comment type="caution">
    <text evidence="8">The sequence shown here is derived from an EMBL/GenBank/DDBJ whole genome shotgun (WGS) entry which is preliminary data.</text>
</comment>
<feature type="transmembrane region" description="Helical" evidence="7">
    <location>
        <begin position="417"/>
        <end position="446"/>
    </location>
</feature>
<keyword evidence="6 7" id="KW-0472">Membrane</keyword>
<feature type="transmembrane region" description="Helical" evidence="7">
    <location>
        <begin position="57"/>
        <end position="78"/>
    </location>
</feature>
<feature type="transmembrane region" description="Helical" evidence="7">
    <location>
        <begin position="203"/>
        <end position="227"/>
    </location>
</feature>
<dbReference type="AlphaFoldDB" id="A0ABD6DSY1"/>
<keyword evidence="3" id="KW-1003">Cell membrane</keyword>
<sequence>MSADDRNYVEKFRSETNPIVFAGGVLLTVAIIAALGAKPAVTGEFLSSANSWVVSNLGWFYLWVIFLAFVFAIFLLLGPWGQIKLGSPDEEPEFSYWKYFVMMFTAGMAGGLAFWGPGEGLVHYSTAPPLLEAGAGTQEIMPGALQYAIFHTGLSPWSVYVVFGVVIAFFAYRRGASLRPAVLLAPFIGADNLDGFLGKSVDILITVISVAGITVSFGAGITQLLSGLGYNWGIEVGDIGTVVITLLATIVVTTSASLGIRRGIRRLATFNIYLFIGLMLSVLIFGPLTFLLNLGTLTVSSYFTNFIEMSLFIGSSPEAVQWLSSWTLFFWPWWLSFGPMIGIFIARISRGRKIREVVFAALVVAFAITVPWFVTMSGTSIWLQSTGQADLMAVFGEYGVEAIGFSLFEALMPFPQVFSALFLLLVFSFLATTIDSSTLSVAMLTVDGNEDPSTINRVIWGVLIGLLTSILMVVGGFGALQAFIILVGLPSAILCAVALIGMTIEFEREFPVILSSKTWEMQSEEVSTEAREQKLAGDADD</sequence>
<dbReference type="PANTHER" id="PTHR30047">
    <property type="entry name" value="HIGH-AFFINITY CHOLINE TRANSPORT PROTEIN-RELATED"/>
    <property type="match status" value="1"/>
</dbReference>
<reference evidence="8 9" key="1">
    <citation type="journal article" date="2019" name="Int. J. Syst. Evol. Microbiol.">
        <title>The Global Catalogue of Microorganisms (GCM) 10K type strain sequencing project: providing services to taxonomists for standard genome sequencing and annotation.</title>
        <authorList>
            <consortium name="The Broad Institute Genomics Platform"/>
            <consortium name="The Broad Institute Genome Sequencing Center for Infectious Disease"/>
            <person name="Wu L."/>
            <person name="Ma J."/>
        </authorList>
    </citation>
    <scope>NUCLEOTIDE SEQUENCE [LARGE SCALE GENOMIC DNA]</scope>
    <source>
        <strain evidence="8 9">CGMCC 1.10387</strain>
    </source>
</reference>
<comment type="subcellular location">
    <subcellularLocation>
        <location evidence="1">Cell membrane</location>
        <topology evidence="1">Multi-pass membrane protein</topology>
    </subcellularLocation>
</comment>
<keyword evidence="2" id="KW-0813">Transport</keyword>
<evidence type="ECO:0000256" key="4">
    <source>
        <dbReference type="ARBA" id="ARBA00022692"/>
    </source>
</evidence>
<evidence type="ECO:0000313" key="9">
    <source>
        <dbReference type="Proteomes" id="UP001597092"/>
    </source>
</evidence>
<organism evidence="8 9">
    <name type="scientific">Halobellus litoreus</name>
    <dbReference type="NCBI Taxonomy" id="755310"/>
    <lineage>
        <taxon>Archaea</taxon>
        <taxon>Methanobacteriati</taxon>
        <taxon>Methanobacteriota</taxon>
        <taxon>Stenosarchaea group</taxon>
        <taxon>Halobacteria</taxon>
        <taxon>Halobacteriales</taxon>
        <taxon>Haloferacaceae</taxon>
        <taxon>Halobellus</taxon>
    </lineage>
</organism>
<dbReference type="InterPro" id="IPR000060">
    <property type="entry name" value="BCCT_transptr"/>
</dbReference>
<feature type="transmembrane region" description="Helical" evidence="7">
    <location>
        <begin position="272"/>
        <end position="303"/>
    </location>
</feature>
<protein>
    <submittedName>
        <fullName evidence="8">BCCT family transporter</fullName>
    </submittedName>
</protein>
<evidence type="ECO:0000256" key="5">
    <source>
        <dbReference type="ARBA" id="ARBA00022989"/>
    </source>
</evidence>
<dbReference type="EMBL" id="JBHUDP010000001">
    <property type="protein sequence ID" value="MFD1684281.1"/>
    <property type="molecule type" value="Genomic_DNA"/>
</dbReference>
<feature type="transmembrane region" description="Helical" evidence="7">
    <location>
        <begin position="483"/>
        <end position="504"/>
    </location>
</feature>
<keyword evidence="9" id="KW-1185">Reference proteome</keyword>
<gene>
    <name evidence="8" type="ORF">ACFSAS_01500</name>
</gene>
<dbReference type="PROSITE" id="PS01303">
    <property type="entry name" value="BCCT"/>
    <property type="match status" value="1"/>
</dbReference>
<evidence type="ECO:0000313" key="8">
    <source>
        <dbReference type="EMBL" id="MFD1684281.1"/>
    </source>
</evidence>
<dbReference type="PANTHER" id="PTHR30047:SF7">
    <property type="entry name" value="HIGH-AFFINITY CHOLINE TRANSPORT PROTEIN"/>
    <property type="match status" value="1"/>
</dbReference>
<proteinExistence type="predicted"/>